<evidence type="ECO:0000313" key="2">
    <source>
        <dbReference type="Proteomes" id="UP000199021"/>
    </source>
</evidence>
<gene>
    <name evidence="1" type="ORF">SAMN05444359_1349</name>
</gene>
<accession>A0A1H9N779</accession>
<reference evidence="2" key="1">
    <citation type="submission" date="2016-10" db="EMBL/GenBank/DDBJ databases">
        <authorList>
            <person name="Varghese N."/>
            <person name="Submissions S."/>
        </authorList>
    </citation>
    <scope>NUCLEOTIDE SEQUENCE [LARGE SCALE GENOMIC DNA]</scope>
    <source>
        <strain evidence="2">DSM 24740</strain>
    </source>
</reference>
<proteinExistence type="predicted"/>
<evidence type="ECO:0000313" key="1">
    <source>
        <dbReference type="EMBL" id="SER31283.1"/>
    </source>
</evidence>
<dbReference type="AlphaFoldDB" id="A0A1H9N779"/>
<dbReference type="Proteomes" id="UP000199021">
    <property type="component" value="Unassembled WGS sequence"/>
</dbReference>
<keyword evidence="2" id="KW-1185">Reference proteome</keyword>
<name>A0A1H9N779_9BACT</name>
<dbReference type="STRING" id="478744.SAMN05444359_1349"/>
<dbReference type="OrthoDB" id="1494865at2"/>
<dbReference type="RefSeq" id="WP_090172782.1">
    <property type="nucleotide sequence ID" value="NZ_FOFB01000034.1"/>
</dbReference>
<dbReference type="InParanoid" id="A0A1H9N779"/>
<sequence>MIYPLKDYFWPDSCPRCGLKMSVGDKLVRMKNTIANIGGVLGGKEVKAKPGETGKCTFCGKSGGRT</sequence>
<dbReference type="EMBL" id="FOFB01000034">
    <property type="protein sequence ID" value="SER31283.1"/>
    <property type="molecule type" value="Genomic_DNA"/>
</dbReference>
<organism evidence="1 2">
    <name type="scientific">Neolewinella agarilytica</name>
    <dbReference type="NCBI Taxonomy" id="478744"/>
    <lineage>
        <taxon>Bacteria</taxon>
        <taxon>Pseudomonadati</taxon>
        <taxon>Bacteroidota</taxon>
        <taxon>Saprospiria</taxon>
        <taxon>Saprospirales</taxon>
        <taxon>Lewinellaceae</taxon>
        <taxon>Neolewinella</taxon>
    </lineage>
</organism>
<protein>
    <submittedName>
        <fullName evidence="1">Uncharacterized protein</fullName>
    </submittedName>
</protein>